<keyword evidence="8" id="KW-0966">Cell projection</keyword>
<dbReference type="Pfam" id="PF07195">
    <property type="entry name" value="FliD_C"/>
    <property type="match status" value="1"/>
</dbReference>
<organism evidence="8 9">
    <name type="scientific">[Empedobacter] haloabium</name>
    <dbReference type="NCBI Taxonomy" id="592317"/>
    <lineage>
        <taxon>Bacteria</taxon>
        <taxon>Pseudomonadati</taxon>
        <taxon>Pseudomonadota</taxon>
        <taxon>Betaproteobacteria</taxon>
        <taxon>Burkholderiales</taxon>
        <taxon>Oxalobacteraceae</taxon>
        <taxon>Telluria group</taxon>
        <taxon>Telluria group incertae sedis</taxon>
    </lineage>
</organism>
<keyword evidence="9" id="KW-1185">Reference proteome</keyword>
<feature type="domain" description="Flagellar hook-associated protein 2 C-terminal" evidence="7">
    <location>
        <begin position="240"/>
        <end position="432"/>
    </location>
</feature>
<reference evidence="8 9" key="1">
    <citation type="journal article" date="2019" name="Int. J. Syst. Evol. Microbiol.">
        <title>The Draft Whole-Genome Sequence of the Antibiotic Producer Empedobacter haloabium ATCC 31962 Provides Indications for Its Taxonomic Reclassification.</title>
        <authorList>
            <person name="Miess H."/>
            <person name="Arlt P."/>
            <person name="Apel A.K."/>
            <person name="Weber T."/>
            <person name="Nieselt K."/>
            <person name="Hanssen F."/>
            <person name="Czemmel S."/>
            <person name="Nahnsen S."/>
            <person name="Gross H."/>
        </authorList>
    </citation>
    <scope>NUCLEOTIDE SEQUENCE [LARGE SCALE GENOMIC DNA]</scope>
    <source>
        <strain evidence="8 9">ATCC 31962</strain>
    </source>
</reference>
<evidence type="ECO:0000256" key="5">
    <source>
        <dbReference type="RuleBase" id="RU362066"/>
    </source>
</evidence>
<accession>A0ABZ1UR67</accession>
<dbReference type="Proteomes" id="UP000321323">
    <property type="component" value="Chromosome"/>
</dbReference>
<keyword evidence="8" id="KW-0969">Cilium</keyword>
<dbReference type="PANTHER" id="PTHR30288">
    <property type="entry name" value="FLAGELLAR CAP/ASSEMBLY PROTEIN FLID"/>
    <property type="match status" value="1"/>
</dbReference>
<dbReference type="InterPro" id="IPR010809">
    <property type="entry name" value="FliD_C"/>
</dbReference>
<keyword evidence="8" id="KW-0282">Flagellum</keyword>
<comment type="subcellular location">
    <subcellularLocation>
        <location evidence="5">Secreted</location>
    </subcellularLocation>
    <subcellularLocation>
        <location evidence="5">Bacterial flagellum</location>
    </subcellularLocation>
</comment>
<keyword evidence="5" id="KW-0964">Secreted</keyword>
<evidence type="ECO:0000313" key="8">
    <source>
        <dbReference type="EMBL" id="WUR15257.1"/>
    </source>
</evidence>
<evidence type="ECO:0000259" key="7">
    <source>
        <dbReference type="Pfam" id="PF07195"/>
    </source>
</evidence>
<dbReference type="Pfam" id="PF02465">
    <property type="entry name" value="FliD_N"/>
    <property type="match status" value="1"/>
</dbReference>
<dbReference type="InterPro" id="IPR003481">
    <property type="entry name" value="FliD_N"/>
</dbReference>
<evidence type="ECO:0000259" key="6">
    <source>
        <dbReference type="Pfam" id="PF02465"/>
    </source>
</evidence>
<evidence type="ECO:0000313" key="9">
    <source>
        <dbReference type="Proteomes" id="UP000321323"/>
    </source>
</evidence>
<feature type="domain" description="Flagellar hook-associated protein 2 N-terminal" evidence="6">
    <location>
        <begin position="32"/>
        <end position="118"/>
    </location>
</feature>
<evidence type="ECO:0000256" key="1">
    <source>
        <dbReference type="ARBA" id="ARBA00009764"/>
    </source>
</evidence>
<dbReference type="EMBL" id="CP136508">
    <property type="protein sequence ID" value="WUR15257.1"/>
    <property type="molecule type" value="Genomic_DNA"/>
</dbReference>
<comment type="function">
    <text evidence="5">Required for morphogenesis and for the elongation of the flagellar filament by facilitating polymerization of the flagellin monomers at the tip of growing filament. Forms a capping structure, which prevents flagellin subunits (transported through the central channel of the flagellum) from leaking out without polymerization at the distal end.</text>
</comment>
<keyword evidence="4 5" id="KW-0975">Bacterial flagellum</keyword>
<dbReference type="PANTHER" id="PTHR30288:SF0">
    <property type="entry name" value="FLAGELLAR HOOK-ASSOCIATED PROTEIN 2"/>
    <property type="match status" value="1"/>
</dbReference>
<sequence>MNTNASNILSSLYGKTPSAASTTLSPTVAARVQQALQGQKGTIDKLNAGLTQDQTKLSGLGQLQSALAAFGALAEGIGGAGLATSATASAQGVLTAATGTGAKAGTYKVDVRQLAQHQVLNSATQPLADTKIGSGTPATVRIDIGTLTADGFKAAGGSGKTITIDSSNNTLDGIAKALKEAGVDAAVVKGEGGYSLQVKGKDGAAQAIRIGVTGDAALKAAIGFDPAAPSGTGMQQAQAAQDALLTVDGKEIASASNSVGTAIAGTTLTLTAAGKTDVTVSQDTSQIGKNVAAFVQGYNDLTARLATLQAGALKGDATLGNISSQLSQMVKMGGGLADAGVTLDAKGQMVLDEKKLKAAIAADPSAVTKLFTNEGRGLADKLDKKIDAFSADGGALARSRTQVTRDYEQLTDRKEKLAKSLTVQAQALAQLYTCLLYTSRCRSSLVGRGRCWICWGKRFGRTAQLASRNGSDLPVVSLRRIKAWGLSLRD</sequence>
<comment type="subunit">
    <text evidence="2 5">Homopentamer.</text>
</comment>
<name>A0ABZ1UR67_9BURK</name>
<keyword evidence="3" id="KW-0175">Coiled coil</keyword>
<proteinExistence type="inferred from homology"/>
<comment type="similarity">
    <text evidence="1 5">Belongs to the FliD family.</text>
</comment>
<evidence type="ECO:0000256" key="3">
    <source>
        <dbReference type="ARBA" id="ARBA00023054"/>
    </source>
</evidence>
<evidence type="ECO:0000256" key="4">
    <source>
        <dbReference type="ARBA" id="ARBA00023143"/>
    </source>
</evidence>
<evidence type="ECO:0000256" key="2">
    <source>
        <dbReference type="ARBA" id="ARBA00011255"/>
    </source>
</evidence>
<gene>
    <name evidence="8" type="primary">fliD</name>
    <name evidence="8" type="ORF">E7V67_009165</name>
</gene>
<protein>
    <recommendedName>
        <fullName evidence="5">Flagellar hook-associated protein 2</fullName>
        <shortName evidence="5">HAP2</shortName>
    </recommendedName>
    <alternativeName>
        <fullName evidence="5">Flagellar cap protein</fullName>
    </alternativeName>
</protein>
<dbReference type="InterPro" id="IPR040026">
    <property type="entry name" value="FliD"/>
</dbReference>